<dbReference type="EMBL" id="ANJA01002260">
    <property type="protein sequence ID" value="ETO70833.1"/>
    <property type="molecule type" value="Genomic_DNA"/>
</dbReference>
<dbReference type="PANTHER" id="PTHR34409">
    <property type="entry name" value="SET DOMAIN-CONTAINING PROTEIN"/>
    <property type="match status" value="1"/>
</dbReference>
<name>A0A080ZW22_PHYNI</name>
<gene>
    <name evidence="3" type="ORF">F444_12744</name>
</gene>
<proteinExistence type="predicted"/>
<dbReference type="InterPro" id="IPR049203">
    <property type="entry name" value="DUF6818"/>
</dbReference>
<comment type="caution">
    <text evidence="3">The sequence shown here is derived from an EMBL/GenBank/DDBJ whole genome shotgun (WGS) entry which is preliminary data.</text>
</comment>
<reference evidence="3 4" key="1">
    <citation type="submission" date="2013-11" db="EMBL/GenBank/DDBJ databases">
        <title>The Genome Sequence of Phytophthora parasitica P1976.</title>
        <authorList>
            <consortium name="The Broad Institute Genomics Platform"/>
            <person name="Russ C."/>
            <person name="Tyler B."/>
            <person name="Panabieres F."/>
            <person name="Shan W."/>
            <person name="Tripathy S."/>
            <person name="Grunwald N."/>
            <person name="Machado M."/>
            <person name="Johnson C.S."/>
            <person name="Walker B."/>
            <person name="Young S."/>
            <person name="Zeng Q."/>
            <person name="Gargeya S."/>
            <person name="Fitzgerald M."/>
            <person name="Haas B."/>
            <person name="Abouelleil A."/>
            <person name="Allen A.W."/>
            <person name="Alvarado L."/>
            <person name="Arachchi H.M."/>
            <person name="Berlin A.M."/>
            <person name="Chapman S.B."/>
            <person name="Gainer-Dewar J."/>
            <person name="Goldberg J."/>
            <person name="Griggs A."/>
            <person name="Gujja S."/>
            <person name="Hansen M."/>
            <person name="Howarth C."/>
            <person name="Imamovic A."/>
            <person name="Ireland A."/>
            <person name="Larimer J."/>
            <person name="McCowan C."/>
            <person name="Murphy C."/>
            <person name="Pearson M."/>
            <person name="Poon T.W."/>
            <person name="Priest M."/>
            <person name="Roberts A."/>
            <person name="Saif S."/>
            <person name="Shea T."/>
            <person name="Sisk P."/>
            <person name="Sykes S."/>
            <person name="Wortman J."/>
            <person name="Nusbaum C."/>
            <person name="Birren B."/>
        </authorList>
    </citation>
    <scope>NUCLEOTIDE SEQUENCE [LARGE SCALE GENOMIC DNA]</scope>
    <source>
        <strain evidence="3 4">P1976</strain>
    </source>
</reference>
<dbReference type="Proteomes" id="UP000028582">
    <property type="component" value="Unassembled WGS sequence"/>
</dbReference>
<dbReference type="AlphaFoldDB" id="A0A080ZW22"/>
<feature type="compositionally biased region" description="Pro residues" evidence="1">
    <location>
        <begin position="77"/>
        <end position="89"/>
    </location>
</feature>
<evidence type="ECO:0000259" key="2">
    <source>
        <dbReference type="Pfam" id="PF20681"/>
    </source>
</evidence>
<dbReference type="OrthoDB" id="145069at2759"/>
<feature type="region of interest" description="Disordered" evidence="1">
    <location>
        <begin position="70"/>
        <end position="143"/>
    </location>
</feature>
<feature type="compositionally biased region" description="Basic and acidic residues" evidence="1">
    <location>
        <begin position="224"/>
        <end position="253"/>
    </location>
</feature>
<feature type="region of interest" description="Disordered" evidence="1">
    <location>
        <begin position="224"/>
        <end position="255"/>
    </location>
</feature>
<evidence type="ECO:0000313" key="3">
    <source>
        <dbReference type="EMBL" id="ETO70833.1"/>
    </source>
</evidence>
<dbReference type="Pfam" id="PF20681">
    <property type="entry name" value="DUF6818"/>
    <property type="match status" value="1"/>
</dbReference>
<protein>
    <recommendedName>
        <fullName evidence="2">DUF6818 domain-containing protein</fullName>
    </recommendedName>
</protein>
<accession>A0A080ZW22</accession>
<feature type="domain" description="DUF6818" evidence="2">
    <location>
        <begin position="27"/>
        <end position="81"/>
    </location>
</feature>
<dbReference type="PANTHER" id="PTHR34409:SF1">
    <property type="entry name" value="MYB-LIKE DOMAIN-CONTAINING PROTEIN"/>
    <property type="match status" value="1"/>
</dbReference>
<evidence type="ECO:0000256" key="1">
    <source>
        <dbReference type="SAM" id="MobiDB-lite"/>
    </source>
</evidence>
<sequence>MAKLTGSTNYKFTEVQRLLSLVAKFLPLGKDEWERLASSYNSNRGRGIAEQDYESLRRKFKMLYSTRKPTGVAYMPPHHPQATPRPPPGSDGSTQRQLRSAGLSKPYHSQILHVEEPEKSSVGRSRRTAESKGYISAPNRLGGGNLAAFRETIDRKRGADDDDDLHEASYAKSDLENTSGAMGINIVELMILMREDTERRDEVRRAEEEQRRCDDILAREMRYNAEKKKAEERRRQEKLETEERSRRDKEEACARSQELMPFISALVKKE</sequence>
<evidence type="ECO:0000313" key="4">
    <source>
        <dbReference type="Proteomes" id="UP000028582"/>
    </source>
</evidence>
<organism evidence="3 4">
    <name type="scientific">Phytophthora nicotianae P1976</name>
    <dbReference type="NCBI Taxonomy" id="1317066"/>
    <lineage>
        <taxon>Eukaryota</taxon>
        <taxon>Sar</taxon>
        <taxon>Stramenopiles</taxon>
        <taxon>Oomycota</taxon>
        <taxon>Peronosporomycetes</taxon>
        <taxon>Peronosporales</taxon>
        <taxon>Peronosporaceae</taxon>
        <taxon>Phytophthora</taxon>
    </lineage>
</organism>